<dbReference type="GO" id="GO:0004151">
    <property type="term" value="F:dihydroorotase activity"/>
    <property type="evidence" value="ECO:0007669"/>
    <property type="project" value="UniProtKB-UniRule"/>
</dbReference>
<dbReference type="AlphaFoldDB" id="A0A0H1RIE7"/>
<organism evidence="6 7">
    <name type="scientific">Microvirga vignae</name>
    <dbReference type="NCBI Taxonomy" id="1225564"/>
    <lineage>
        <taxon>Bacteria</taxon>
        <taxon>Pseudomonadati</taxon>
        <taxon>Pseudomonadota</taxon>
        <taxon>Alphaproteobacteria</taxon>
        <taxon>Hyphomicrobiales</taxon>
        <taxon>Methylobacteriaceae</taxon>
        <taxon>Microvirga</taxon>
    </lineage>
</organism>
<gene>
    <name evidence="3" type="primary">pyrC</name>
    <name evidence="6" type="ORF">AA309_00910</name>
</gene>
<dbReference type="Gene3D" id="2.30.40.10">
    <property type="entry name" value="Urease, subunit C, domain 1"/>
    <property type="match status" value="1"/>
</dbReference>
<dbReference type="HAMAP" id="MF_00220_B">
    <property type="entry name" value="PyrC_classI_B"/>
    <property type="match status" value="1"/>
</dbReference>
<proteinExistence type="inferred from homology"/>
<dbReference type="InterPro" id="IPR011059">
    <property type="entry name" value="Metal-dep_hydrolase_composite"/>
</dbReference>
<evidence type="ECO:0000313" key="7">
    <source>
        <dbReference type="Proteomes" id="UP000035489"/>
    </source>
</evidence>
<feature type="active site" evidence="3">
    <location>
        <position position="309"/>
    </location>
</feature>
<sequence>MSTKPLLFKNARLVDPDTGREDKGGLLVRDGVIQDLGPQLTQAVDADIIDCGGQVLAPGLIDMRAFIGEPGGPYRETLKSAGEAAAAGGVTTVVSMPDTSPVLDDPAVIDFIVRRARDTSIVNILPAAALTKGLKGEEMAEIGRLKEAGAIAFTDGVRSVTNAQVMRRTLTYARDFDALIVHHVEDPDLVGQGVMNEGEFASRLGLSGIPREAETIMLERDMRLVRLTGGRYHAAMISCADSAEIVRSAKAKGLPVTCGVSINHLSLNENDIGDYRTFLKLSPPLRHEDDRQAMIEALNDGTVDVIVSDHNPQDVENKRLPFAEAADGAVGLETLLSAAMRLVHSDRVSLPKLLRALSMKPAEILGLPAGRLKIGAPADLVLFDPDAPYVLDKRQLKSLSKNTPFDEARLEGQVTITMVAGRIVFDRRSM</sequence>
<dbReference type="Gene3D" id="3.20.20.140">
    <property type="entry name" value="Metal-dependent hydrolases"/>
    <property type="match status" value="1"/>
</dbReference>
<dbReference type="PANTHER" id="PTHR43668:SF2">
    <property type="entry name" value="ALLANTOINASE"/>
    <property type="match status" value="1"/>
</dbReference>
<comment type="similarity">
    <text evidence="3">Belongs to the metallo-dependent hydrolases superfamily. DHOase family. Class I DHOase subfamily.</text>
</comment>
<feature type="domain" description="Amidohydrolase 3" evidence="4">
    <location>
        <begin position="344"/>
        <end position="425"/>
    </location>
</feature>
<feature type="binding site" evidence="3">
    <location>
        <position position="183"/>
    </location>
    <ligand>
        <name>Zn(2+)</name>
        <dbReference type="ChEBI" id="CHEBI:29105"/>
        <label>2</label>
    </ligand>
</feature>
<evidence type="ECO:0000256" key="2">
    <source>
        <dbReference type="ARBA" id="ARBA00022975"/>
    </source>
</evidence>
<dbReference type="GO" id="GO:0005737">
    <property type="term" value="C:cytoplasm"/>
    <property type="evidence" value="ECO:0007669"/>
    <property type="project" value="TreeGrafter"/>
</dbReference>
<evidence type="ECO:0000256" key="3">
    <source>
        <dbReference type="HAMAP-Rule" id="MF_00220"/>
    </source>
</evidence>
<dbReference type="InterPro" id="IPR032466">
    <property type="entry name" value="Metal_Hydrolase"/>
</dbReference>
<comment type="catalytic activity">
    <reaction evidence="3">
        <text>(S)-dihydroorotate + H2O = N-carbamoyl-L-aspartate + H(+)</text>
        <dbReference type="Rhea" id="RHEA:24296"/>
        <dbReference type="ChEBI" id="CHEBI:15377"/>
        <dbReference type="ChEBI" id="CHEBI:15378"/>
        <dbReference type="ChEBI" id="CHEBI:30864"/>
        <dbReference type="ChEBI" id="CHEBI:32814"/>
        <dbReference type="EC" id="3.5.2.3"/>
    </reaction>
</comment>
<dbReference type="EMBL" id="LCYG01000004">
    <property type="protein sequence ID" value="KLK94799.1"/>
    <property type="molecule type" value="Genomic_DNA"/>
</dbReference>
<comment type="caution">
    <text evidence="3">Lacks conserved residue(s) required for the propagation of feature annotation.</text>
</comment>
<dbReference type="RefSeq" id="WP_047187105.1">
    <property type="nucleotide sequence ID" value="NZ_LCYG01000004.1"/>
</dbReference>
<dbReference type="GO" id="GO:0004038">
    <property type="term" value="F:allantoinase activity"/>
    <property type="evidence" value="ECO:0007669"/>
    <property type="project" value="TreeGrafter"/>
</dbReference>
<feature type="domain" description="Dihydroorotase catalytic" evidence="5">
    <location>
        <begin position="53"/>
        <end position="240"/>
    </location>
</feature>
<comment type="pathway">
    <text evidence="3">Pyrimidine metabolism; UMP biosynthesis via de novo pathway; (S)-dihydroorotate from bicarbonate: step 3/3.</text>
</comment>
<accession>A0A0H1RIE7</accession>
<dbReference type="UniPathway" id="UPA00070">
    <property type="reaction ID" value="UER00117"/>
</dbReference>
<keyword evidence="3 6" id="KW-0378">Hydrolase</keyword>
<keyword evidence="7" id="KW-1185">Reference proteome</keyword>
<feature type="binding site" evidence="3">
    <location>
        <position position="309"/>
    </location>
    <ligand>
        <name>Zn(2+)</name>
        <dbReference type="ChEBI" id="CHEBI:29105"/>
        <label>1</label>
    </ligand>
</feature>
<dbReference type="SUPFAM" id="SSF51556">
    <property type="entry name" value="Metallo-dependent hydrolases"/>
    <property type="match status" value="1"/>
</dbReference>
<dbReference type="InterPro" id="IPR050138">
    <property type="entry name" value="DHOase/Allantoinase_Hydrolase"/>
</dbReference>
<protein>
    <recommendedName>
        <fullName evidence="3">Dihydroorotase</fullName>
        <shortName evidence="3">DHOase</shortName>
        <ecNumber evidence="3">3.5.2.3</ecNumber>
    </recommendedName>
</protein>
<evidence type="ECO:0000313" key="6">
    <source>
        <dbReference type="EMBL" id="KLK94799.1"/>
    </source>
</evidence>
<dbReference type="InterPro" id="IPR024403">
    <property type="entry name" value="DHOase_cat"/>
</dbReference>
<evidence type="ECO:0000256" key="1">
    <source>
        <dbReference type="ARBA" id="ARBA00022833"/>
    </source>
</evidence>
<comment type="caution">
    <text evidence="6">The sequence shown here is derived from an EMBL/GenBank/DDBJ whole genome shotgun (WGS) entry which is preliminary data.</text>
</comment>
<dbReference type="Pfam" id="PF12890">
    <property type="entry name" value="DHOase"/>
    <property type="match status" value="1"/>
</dbReference>
<dbReference type="SUPFAM" id="SSF51338">
    <property type="entry name" value="Composite domain of metallo-dependent hydrolases"/>
    <property type="match status" value="1"/>
</dbReference>
<dbReference type="PANTHER" id="PTHR43668">
    <property type="entry name" value="ALLANTOINASE"/>
    <property type="match status" value="1"/>
</dbReference>
<dbReference type="NCBIfam" id="TIGR00857">
    <property type="entry name" value="pyrC_multi"/>
    <property type="match status" value="1"/>
</dbReference>
<name>A0A0H1RIE7_9HYPH</name>
<dbReference type="InterPro" id="IPR004722">
    <property type="entry name" value="DHOase"/>
</dbReference>
<dbReference type="EC" id="3.5.2.3" evidence="3"/>
<dbReference type="GO" id="GO:0006145">
    <property type="term" value="P:purine nucleobase catabolic process"/>
    <property type="evidence" value="ECO:0007669"/>
    <property type="project" value="TreeGrafter"/>
</dbReference>
<dbReference type="NCBIfam" id="NF006558">
    <property type="entry name" value="PRK09059.1"/>
    <property type="match status" value="1"/>
</dbReference>
<dbReference type="GO" id="GO:0008270">
    <property type="term" value="F:zinc ion binding"/>
    <property type="evidence" value="ECO:0007669"/>
    <property type="project" value="UniProtKB-UniRule"/>
</dbReference>
<dbReference type="InterPro" id="IPR013108">
    <property type="entry name" value="Amidohydro_3"/>
</dbReference>
<comment type="cofactor">
    <cofactor evidence="3">
        <name>Zn(2+)</name>
        <dbReference type="ChEBI" id="CHEBI:29105"/>
    </cofactor>
    <text evidence="3">Binds 2 Zn(2+) ions per subunit.</text>
</comment>
<dbReference type="Proteomes" id="UP000035489">
    <property type="component" value="Unassembled WGS sequence"/>
</dbReference>
<keyword evidence="3" id="KW-0479">Metal-binding</keyword>
<evidence type="ECO:0000259" key="5">
    <source>
        <dbReference type="Pfam" id="PF12890"/>
    </source>
</evidence>
<evidence type="ECO:0000259" key="4">
    <source>
        <dbReference type="Pfam" id="PF07969"/>
    </source>
</evidence>
<dbReference type="OrthoDB" id="9803027at2"/>
<reference evidence="6 7" key="1">
    <citation type="submission" date="2015-05" db="EMBL/GenBank/DDBJ databases">
        <title>Draft genome sequence of Microvirga vignae strain BR3299, a novel nitrogen fixing bacteria isolated from Brazil semi-aired region.</title>
        <authorList>
            <person name="Zilli J.E."/>
            <person name="Passos S.R."/>
            <person name="Leite J."/>
            <person name="Baldani J.I."/>
            <person name="Xavier G.R."/>
            <person name="Rumjaneck N.G."/>
            <person name="Simoes-Araujo J.L."/>
        </authorList>
    </citation>
    <scope>NUCLEOTIDE SEQUENCE [LARGE SCALE GENOMIC DNA]</scope>
    <source>
        <strain evidence="6 7">BR3299</strain>
    </source>
</reference>
<dbReference type="GO" id="GO:0044205">
    <property type="term" value="P:'de novo' UMP biosynthetic process"/>
    <property type="evidence" value="ECO:0007669"/>
    <property type="project" value="UniProtKB-UniRule"/>
</dbReference>
<keyword evidence="2 3" id="KW-0665">Pyrimidine biosynthesis</keyword>
<dbReference type="STRING" id="1225564.AA309_00910"/>
<comment type="function">
    <text evidence="3">Catalyzes the reversible cyclization of carbamoyl aspartate to dihydroorotate.</text>
</comment>
<dbReference type="Pfam" id="PF07969">
    <property type="entry name" value="Amidohydro_3"/>
    <property type="match status" value="1"/>
</dbReference>
<dbReference type="PATRIC" id="fig|1225564.3.peg.4095"/>
<dbReference type="CDD" id="cd01317">
    <property type="entry name" value="DHOase_IIa"/>
    <property type="match status" value="1"/>
</dbReference>
<keyword evidence="1 3" id="KW-0862">Zinc</keyword>